<dbReference type="GO" id="GO:0016301">
    <property type="term" value="F:kinase activity"/>
    <property type="evidence" value="ECO:0007669"/>
    <property type="project" value="UniProtKB-KW"/>
</dbReference>
<keyword evidence="1 3" id="KW-0547">Nucleotide-binding</keyword>
<dbReference type="Pfam" id="PF13207">
    <property type="entry name" value="AAA_17"/>
    <property type="match status" value="1"/>
</dbReference>
<dbReference type="AlphaFoldDB" id="A0A8T8K1W7"/>
<dbReference type="PANTHER" id="PTHR41930:SF1">
    <property type="entry name" value="DEPHOSPHO-COA KINASE"/>
    <property type="match status" value="1"/>
</dbReference>
<dbReference type="Gene3D" id="3.40.50.300">
    <property type="entry name" value="P-loop containing nucleotide triphosphate hydrolases"/>
    <property type="match status" value="1"/>
</dbReference>
<evidence type="ECO:0000313" key="5">
    <source>
        <dbReference type="Proteomes" id="UP000681041"/>
    </source>
</evidence>
<reference evidence="4" key="1">
    <citation type="submission" date="2020-07" db="EMBL/GenBank/DDBJ databases">
        <title>Methanobacterium. sp. MethCan genome.</title>
        <authorList>
            <person name="Postec A."/>
            <person name="Quemeneur M."/>
        </authorList>
    </citation>
    <scope>NUCLEOTIDE SEQUENCE</scope>
    <source>
        <strain evidence="4">MethCAN</strain>
    </source>
</reference>
<evidence type="ECO:0000256" key="2">
    <source>
        <dbReference type="ARBA" id="ARBA00022840"/>
    </source>
</evidence>
<sequence length="182" mass="21023">MIVMGISGMPGSGKGVISRMAHNRGLKVIRMGDVIRDEAQKRKADVGETAVTLRKEFGEYVVAKICVDIIKSDYAHLVDEERNYLIEGIRSHYEVEIFQENFPQFTVISVFSSPKTRFRRLKRRRRSDDSSDFLEFKKRDERELGFGIGNVIATSDYLIVNEGPLWKFKNEIKKVLKKSLKY</sequence>
<dbReference type="GeneID" id="64819338"/>
<proteinExistence type="inferred from homology"/>
<gene>
    <name evidence="4" type="ORF">HYG87_01200</name>
</gene>
<comment type="similarity">
    <text evidence="3">Belongs to the UPF0200 family.</text>
</comment>
<accession>A0A8T8K1W7</accession>
<dbReference type="GO" id="GO:0005524">
    <property type="term" value="F:ATP binding"/>
    <property type="evidence" value="ECO:0007669"/>
    <property type="project" value="UniProtKB-UniRule"/>
</dbReference>
<evidence type="ECO:0000313" key="4">
    <source>
        <dbReference type="EMBL" id="QUH22476.1"/>
    </source>
</evidence>
<protein>
    <recommendedName>
        <fullName evidence="3">UPF0200 protein HYG87_01200</fullName>
    </recommendedName>
</protein>
<dbReference type="Proteomes" id="UP000681041">
    <property type="component" value="Chromosome"/>
</dbReference>
<keyword evidence="2 3" id="KW-0067">ATP-binding</keyword>
<dbReference type="OrthoDB" id="85381at2157"/>
<dbReference type="InterPro" id="IPR022970">
    <property type="entry name" value="NTP_hydrolase-rel"/>
</dbReference>
<dbReference type="EMBL" id="CP058560">
    <property type="protein sequence ID" value="QUH22476.1"/>
    <property type="molecule type" value="Genomic_DNA"/>
</dbReference>
<dbReference type="HAMAP" id="MF_01111">
    <property type="entry name" value="UPF0200"/>
    <property type="match status" value="1"/>
</dbReference>
<keyword evidence="5" id="KW-1185">Reference proteome</keyword>
<keyword evidence="4" id="KW-0418">Kinase</keyword>
<dbReference type="KEGG" id="meme:HYG87_01200"/>
<organism evidence="4 5">
    <name type="scientific">Methanobacterium alkalithermotolerans</name>
    <dbReference type="NCBI Taxonomy" id="2731220"/>
    <lineage>
        <taxon>Archaea</taxon>
        <taxon>Methanobacteriati</taxon>
        <taxon>Methanobacteriota</taxon>
        <taxon>Methanomada group</taxon>
        <taxon>Methanobacteria</taxon>
        <taxon>Methanobacteriales</taxon>
        <taxon>Methanobacteriaceae</taxon>
        <taxon>Methanobacterium</taxon>
    </lineage>
</organism>
<feature type="binding site" evidence="3">
    <location>
        <begin position="8"/>
        <end position="15"/>
    </location>
    <ligand>
        <name>ATP</name>
        <dbReference type="ChEBI" id="CHEBI:30616"/>
    </ligand>
</feature>
<dbReference type="SUPFAM" id="SSF52540">
    <property type="entry name" value="P-loop containing nucleoside triphosphate hydrolases"/>
    <property type="match status" value="1"/>
</dbReference>
<keyword evidence="4" id="KW-0808">Transferase</keyword>
<dbReference type="InterPro" id="IPR027417">
    <property type="entry name" value="P-loop_NTPase"/>
</dbReference>
<name>A0A8T8K1W7_9EURY</name>
<dbReference type="RefSeq" id="WP_211533420.1">
    <property type="nucleotide sequence ID" value="NZ_CP058560.1"/>
</dbReference>
<evidence type="ECO:0000256" key="1">
    <source>
        <dbReference type="ARBA" id="ARBA00022741"/>
    </source>
</evidence>
<evidence type="ECO:0000256" key="3">
    <source>
        <dbReference type="HAMAP-Rule" id="MF_01111"/>
    </source>
</evidence>
<dbReference type="PANTHER" id="PTHR41930">
    <property type="entry name" value="UPF0200 PROTEIN MJ1399"/>
    <property type="match status" value="1"/>
</dbReference>